<dbReference type="PANTHER" id="PTHR11008">
    <property type="entry name" value="PROTEIN TAKEOUT-LIKE PROTEIN"/>
    <property type="match status" value="1"/>
</dbReference>
<gene>
    <name evidence="2" type="ORF">ILUMI_13803</name>
</gene>
<dbReference type="Pfam" id="PF06585">
    <property type="entry name" value="JHBP"/>
    <property type="match status" value="1"/>
</dbReference>
<sequence length="253" mass="28433">MLFATFIISVSMQIFTVLVVAKKPSYFPTCYRNDPEPELSTCLLNGFKILKPYLHNGIPEIGLLPLNPLLLSKVEISQSMSYANYSVIVDNFTVWGFNNYNIKEFKYNPHTMNFHGEIEYDKLIITAGAYNISGQIILIPLEGTGHAEGILGPLSGIFNIDGNITKKNGVDYYNTTNVQVYLHIVDGSYFLSSLFDNNIPKTRATNELLNVNSKLLTEVITPMFEELAKLGIRNLMASLTDAIPYNQMFPLEK</sequence>
<name>A0A8K0CRP5_IGNLU</name>
<accession>A0A8K0CRP5</accession>
<evidence type="ECO:0000313" key="2">
    <source>
        <dbReference type="EMBL" id="KAF2892370.1"/>
    </source>
</evidence>
<dbReference type="SMART" id="SM00700">
    <property type="entry name" value="JHBP"/>
    <property type="match status" value="1"/>
</dbReference>
<dbReference type="OrthoDB" id="8185598at2759"/>
<dbReference type="PANTHER" id="PTHR11008:SF32">
    <property type="entry name" value="CIRCADIAN CLOCK-CONTROLLED PROTEIN DAYWAKE-RELATED"/>
    <property type="match status" value="1"/>
</dbReference>
<evidence type="ECO:0000256" key="1">
    <source>
        <dbReference type="SAM" id="SignalP"/>
    </source>
</evidence>
<comment type="caution">
    <text evidence="2">The sequence shown here is derived from an EMBL/GenBank/DDBJ whole genome shotgun (WGS) entry which is preliminary data.</text>
</comment>
<dbReference type="InterPro" id="IPR038606">
    <property type="entry name" value="To_sf"/>
</dbReference>
<feature type="chain" id="PRO_5035462009" evidence="1">
    <location>
        <begin position="22"/>
        <end position="253"/>
    </location>
</feature>
<protein>
    <submittedName>
        <fullName evidence="2">Uncharacterized protein</fullName>
    </submittedName>
</protein>
<reference evidence="2" key="1">
    <citation type="submission" date="2019-08" db="EMBL/GenBank/DDBJ databases">
        <title>The genome of the North American firefly Photinus pyralis.</title>
        <authorList>
            <consortium name="Photinus pyralis genome working group"/>
            <person name="Fallon T.R."/>
            <person name="Sander Lower S.E."/>
            <person name="Weng J.-K."/>
        </authorList>
    </citation>
    <scope>NUCLEOTIDE SEQUENCE</scope>
    <source>
        <strain evidence="2">TRF0915ILg1</strain>
        <tissue evidence="2">Whole body</tissue>
    </source>
</reference>
<feature type="signal peptide" evidence="1">
    <location>
        <begin position="1"/>
        <end position="21"/>
    </location>
</feature>
<keyword evidence="1" id="KW-0732">Signal</keyword>
<proteinExistence type="predicted"/>
<dbReference type="AlphaFoldDB" id="A0A8K0CRP5"/>
<keyword evidence="3" id="KW-1185">Reference proteome</keyword>
<evidence type="ECO:0000313" key="3">
    <source>
        <dbReference type="Proteomes" id="UP000801492"/>
    </source>
</evidence>
<dbReference type="Proteomes" id="UP000801492">
    <property type="component" value="Unassembled WGS sequence"/>
</dbReference>
<dbReference type="GO" id="GO:0005615">
    <property type="term" value="C:extracellular space"/>
    <property type="evidence" value="ECO:0007669"/>
    <property type="project" value="TreeGrafter"/>
</dbReference>
<dbReference type="EMBL" id="VTPC01008776">
    <property type="protein sequence ID" value="KAF2892370.1"/>
    <property type="molecule type" value="Genomic_DNA"/>
</dbReference>
<dbReference type="InterPro" id="IPR010562">
    <property type="entry name" value="Haemolymph_juvenile_hormone-bd"/>
</dbReference>
<organism evidence="2 3">
    <name type="scientific">Ignelater luminosus</name>
    <name type="common">Cucubano</name>
    <name type="synonym">Pyrophorus luminosus</name>
    <dbReference type="NCBI Taxonomy" id="2038154"/>
    <lineage>
        <taxon>Eukaryota</taxon>
        <taxon>Metazoa</taxon>
        <taxon>Ecdysozoa</taxon>
        <taxon>Arthropoda</taxon>
        <taxon>Hexapoda</taxon>
        <taxon>Insecta</taxon>
        <taxon>Pterygota</taxon>
        <taxon>Neoptera</taxon>
        <taxon>Endopterygota</taxon>
        <taxon>Coleoptera</taxon>
        <taxon>Polyphaga</taxon>
        <taxon>Elateriformia</taxon>
        <taxon>Elateroidea</taxon>
        <taxon>Elateridae</taxon>
        <taxon>Agrypninae</taxon>
        <taxon>Pyrophorini</taxon>
        <taxon>Ignelater</taxon>
    </lineage>
</organism>
<dbReference type="Gene3D" id="3.15.10.30">
    <property type="entry name" value="Haemolymph juvenile hormone binding protein"/>
    <property type="match status" value="1"/>
</dbReference>